<accession>A0A2N0TNE3</accession>
<dbReference type="Proteomes" id="UP000232673">
    <property type="component" value="Unassembled WGS sequence"/>
</dbReference>
<dbReference type="AlphaFoldDB" id="A0A2N0TNE3"/>
<reference evidence="2 3" key="1">
    <citation type="submission" date="2015-10" db="EMBL/GenBank/DDBJ databases">
        <title>Draft genome sequence of Salegentibacter salinarum KCTC 12975.</title>
        <authorList>
            <person name="Lin W."/>
            <person name="Zheng Q."/>
        </authorList>
    </citation>
    <scope>NUCLEOTIDE SEQUENCE [LARGE SCALE GENOMIC DNA]</scope>
    <source>
        <strain evidence="2 3">KCTC 12975</strain>
    </source>
</reference>
<keyword evidence="3" id="KW-1185">Reference proteome</keyword>
<sequence length="380" mass="42152">MKTKYALFLLLISILILPQTMKAQGCVAIRHFSSSIGNELESNLLGKGDFQVGMNYRYFKSFRHFKGTEEEPDRVSNNTEVINYSHSWDFSLNYGLTDRLYAGITIPTVLNERSSLYEHGREERHKTFSRGLADIRVGMGYWLFDPETHLNGNLALGLGLKLPTGNYNATDVFYNVGPEASPQTRPVDQSIQPGDGGFGLTVDFQFYQTITDDLFMYGGGFYLFNPKETNGIRTFRETLSPILDNESIMSVPDQFALRAGLGYALSHTFSASLGARFEGVPVEDVIGGSGGFRRPGNVLSIDPGISFMKHNFSVNLNVPVALRRDRPQSVTDLETQLATGEPRNGDAAFADYLINLGISYRIGGGKSISEIEPESDLQFD</sequence>
<organism evidence="2 3">
    <name type="scientific">Salegentibacter salinarum</name>
    <dbReference type="NCBI Taxonomy" id="447422"/>
    <lineage>
        <taxon>Bacteria</taxon>
        <taxon>Pseudomonadati</taxon>
        <taxon>Bacteroidota</taxon>
        <taxon>Flavobacteriia</taxon>
        <taxon>Flavobacteriales</taxon>
        <taxon>Flavobacteriaceae</taxon>
        <taxon>Salegentibacter</taxon>
    </lineage>
</organism>
<gene>
    <name evidence="2" type="ORF">APR41_10700</name>
</gene>
<evidence type="ECO:0000313" key="3">
    <source>
        <dbReference type="Proteomes" id="UP000232673"/>
    </source>
</evidence>
<evidence type="ECO:0000256" key="1">
    <source>
        <dbReference type="SAM" id="SignalP"/>
    </source>
</evidence>
<dbReference type="STRING" id="447422.SAMN05660903_01961"/>
<comment type="caution">
    <text evidence="2">The sequence shown here is derived from an EMBL/GenBank/DDBJ whole genome shotgun (WGS) entry which is preliminary data.</text>
</comment>
<protein>
    <submittedName>
        <fullName evidence="2">Protein involved in meta-pathway of phenol degradation</fullName>
    </submittedName>
</protein>
<dbReference type="OrthoDB" id="735059at2"/>
<dbReference type="EMBL" id="LKTS01000047">
    <property type="protein sequence ID" value="PKD16245.1"/>
    <property type="molecule type" value="Genomic_DNA"/>
</dbReference>
<feature type="signal peptide" evidence="1">
    <location>
        <begin position="1"/>
        <end position="23"/>
    </location>
</feature>
<feature type="chain" id="PRO_5014774177" evidence="1">
    <location>
        <begin position="24"/>
        <end position="380"/>
    </location>
</feature>
<keyword evidence="1" id="KW-0732">Signal</keyword>
<name>A0A2N0TNE3_9FLAO</name>
<proteinExistence type="predicted"/>
<evidence type="ECO:0000313" key="2">
    <source>
        <dbReference type="EMBL" id="PKD16245.1"/>
    </source>
</evidence>